<sequence>MRVEDEGGGDGYGTVRGPLSMKARSVTAVKPLESGGVCPEATKKERLRIIIEDVGPHSSVGQRRSALGRTCMGEEKYAKRRKRP</sequence>
<proteinExistence type="predicted"/>
<dbReference type="EMBL" id="KN833706">
    <property type="protein sequence ID" value="KIK25747.1"/>
    <property type="molecule type" value="Genomic_DNA"/>
</dbReference>
<accession>A0A0C9ZU07</accession>
<reference evidence="1 2" key="1">
    <citation type="submission" date="2014-04" db="EMBL/GenBank/DDBJ databases">
        <authorList>
            <consortium name="DOE Joint Genome Institute"/>
            <person name="Kuo A."/>
            <person name="Kohler A."/>
            <person name="Costa M.D."/>
            <person name="Nagy L.G."/>
            <person name="Floudas D."/>
            <person name="Copeland A."/>
            <person name="Barry K.W."/>
            <person name="Cichocki N."/>
            <person name="Veneault-Fourrey C."/>
            <person name="LaButti K."/>
            <person name="Lindquist E.A."/>
            <person name="Lipzen A."/>
            <person name="Lundell T."/>
            <person name="Morin E."/>
            <person name="Murat C."/>
            <person name="Sun H."/>
            <person name="Tunlid A."/>
            <person name="Henrissat B."/>
            <person name="Grigoriev I.V."/>
            <person name="Hibbett D.S."/>
            <person name="Martin F."/>
            <person name="Nordberg H.P."/>
            <person name="Cantor M.N."/>
            <person name="Hua S.X."/>
        </authorList>
    </citation>
    <scope>NUCLEOTIDE SEQUENCE [LARGE SCALE GENOMIC DNA]</scope>
    <source>
        <strain evidence="1 2">441</strain>
    </source>
</reference>
<dbReference type="HOGENOM" id="CLU_2528310_0_0_1"/>
<organism evidence="1 2">
    <name type="scientific">Pisolithus microcarpus 441</name>
    <dbReference type="NCBI Taxonomy" id="765257"/>
    <lineage>
        <taxon>Eukaryota</taxon>
        <taxon>Fungi</taxon>
        <taxon>Dikarya</taxon>
        <taxon>Basidiomycota</taxon>
        <taxon>Agaricomycotina</taxon>
        <taxon>Agaricomycetes</taxon>
        <taxon>Agaricomycetidae</taxon>
        <taxon>Boletales</taxon>
        <taxon>Sclerodermatineae</taxon>
        <taxon>Pisolithaceae</taxon>
        <taxon>Pisolithus</taxon>
    </lineage>
</organism>
<keyword evidence="2" id="KW-1185">Reference proteome</keyword>
<dbReference type="Proteomes" id="UP000054018">
    <property type="component" value="Unassembled WGS sequence"/>
</dbReference>
<name>A0A0C9ZU07_9AGAM</name>
<evidence type="ECO:0000313" key="2">
    <source>
        <dbReference type="Proteomes" id="UP000054018"/>
    </source>
</evidence>
<protein>
    <submittedName>
        <fullName evidence="1">Uncharacterized protein</fullName>
    </submittedName>
</protein>
<evidence type="ECO:0000313" key="1">
    <source>
        <dbReference type="EMBL" id="KIK25747.1"/>
    </source>
</evidence>
<reference evidence="2" key="2">
    <citation type="submission" date="2015-01" db="EMBL/GenBank/DDBJ databases">
        <title>Evolutionary Origins and Diversification of the Mycorrhizal Mutualists.</title>
        <authorList>
            <consortium name="DOE Joint Genome Institute"/>
            <consortium name="Mycorrhizal Genomics Consortium"/>
            <person name="Kohler A."/>
            <person name="Kuo A."/>
            <person name="Nagy L.G."/>
            <person name="Floudas D."/>
            <person name="Copeland A."/>
            <person name="Barry K.W."/>
            <person name="Cichocki N."/>
            <person name="Veneault-Fourrey C."/>
            <person name="LaButti K."/>
            <person name="Lindquist E.A."/>
            <person name="Lipzen A."/>
            <person name="Lundell T."/>
            <person name="Morin E."/>
            <person name="Murat C."/>
            <person name="Riley R."/>
            <person name="Ohm R."/>
            <person name="Sun H."/>
            <person name="Tunlid A."/>
            <person name="Henrissat B."/>
            <person name="Grigoriev I.V."/>
            <person name="Hibbett D.S."/>
            <person name="Martin F."/>
        </authorList>
    </citation>
    <scope>NUCLEOTIDE SEQUENCE [LARGE SCALE GENOMIC DNA]</scope>
    <source>
        <strain evidence="2">441</strain>
    </source>
</reference>
<gene>
    <name evidence="1" type="ORF">PISMIDRAFT_677063</name>
</gene>
<dbReference type="AlphaFoldDB" id="A0A0C9ZU07"/>